<sequence>QKDRQLQLEKREAREGIEPPTSPALTNSTELPGFPPLQEVGGSIPSLAPLFSSRHLPVLLSGISIIPLMRSSRHMGYRSPQVMSFLILKIALLLCSFMTTAALEDHEEYDDATEQEDDFFEYHDHEKDDYPTTEEDGLTKELHEDDDNRDTLYPPRISLIEELQAIGPTSDNDELVRGSAEVDNVGLGHLVWDAAFAREDEEKESDVLQVVEMPFHGPFEAHEHTDDPLETKISKRREIIVDNYLIQRLDGNDDGEKCSVWDEADAFNWKQSGIDHSLAKLLIHLVVGGPKFRQLTWEDQELLGILWKQVRKLVTSVEETEERRNRRRKVILLIFSVLKKDLLHWQLSCPSLEDLRVFERLGIKSDEIREVLQSQDEGMDEDP</sequence>
<feature type="non-terminal residue" evidence="1">
    <location>
        <position position="1"/>
    </location>
</feature>
<evidence type="ECO:0000313" key="1">
    <source>
        <dbReference type="EMBL" id="CAD7225621.1"/>
    </source>
</evidence>
<accession>A0A7R8W785</accession>
<proteinExistence type="predicted"/>
<reference evidence="1" key="1">
    <citation type="submission" date="2020-11" db="EMBL/GenBank/DDBJ databases">
        <authorList>
            <person name="Tran Van P."/>
        </authorList>
    </citation>
    <scope>NUCLEOTIDE SEQUENCE</scope>
</reference>
<protein>
    <submittedName>
        <fullName evidence="1">Uncharacterized protein</fullName>
    </submittedName>
</protein>
<organism evidence="1">
    <name type="scientific">Cyprideis torosa</name>
    <dbReference type="NCBI Taxonomy" id="163714"/>
    <lineage>
        <taxon>Eukaryota</taxon>
        <taxon>Metazoa</taxon>
        <taxon>Ecdysozoa</taxon>
        <taxon>Arthropoda</taxon>
        <taxon>Crustacea</taxon>
        <taxon>Oligostraca</taxon>
        <taxon>Ostracoda</taxon>
        <taxon>Podocopa</taxon>
        <taxon>Podocopida</taxon>
        <taxon>Cytherocopina</taxon>
        <taxon>Cytheroidea</taxon>
        <taxon>Cytherideidae</taxon>
        <taxon>Cyprideis</taxon>
    </lineage>
</organism>
<dbReference type="AlphaFoldDB" id="A0A7R8W785"/>
<name>A0A7R8W785_9CRUS</name>
<dbReference type="EMBL" id="OB660616">
    <property type="protein sequence ID" value="CAD7225621.1"/>
    <property type="molecule type" value="Genomic_DNA"/>
</dbReference>
<gene>
    <name evidence="1" type="ORF">CTOB1V02_LOCUS3556</name>
</gene>